<evidence type="ECO:0000313" key="2">
    <source>
        <dbReference type="Proteomes" id="UP000276133"/>
    </source>
</evidence>
<keyword evidence="2" id="KW-1185">Reference proteome</keyword>
<protein>
    <submittedName>
        <fullName evidence="1">Uncharacterized protein</fullName>
    </submittedName>
</protein>
<dbReference type="AlphaFoldDB" id="A0A3M7PGQ8"/>
<gene>
    <name evidence="1" type="ORF">BpHYR1_010803</name>
</gene>
<sequence length="222" mass="26292">MITWSKTYWFKTWIDEPLETNNAKNCLEMMKKVEMKNNFGLIDTLEVRSFVSFAQLDFECLESENHYIDEIYMLPDQLLILNKSFRISLMYKSKLNISIYIRFMNIKGFDVQSTIFKDFLAKNNLKFYHSELASYQNGTKITNCTAQTNSSIFLNSNFIIFSNTVKYNKDICPLIFNHLDLKRLEFNGITHTFYKNNQLGFVDHNIGLNLKLKKLSLIAWRY</sequence>
<organism evidence="1 2">
    <name type="scientific">Brachionus plicatilis</name>
    <name type="common">Marine rotifer</name>
    <name type="synonym">Brachionus muelleri</name>
    <dbReference type="NCBI Taxonomy" id="10195"/>
    <lineage>
        <taxon>Eukaryota</taxon>
        <taxon>Metazoa</taxon>
        <taxon>Spiralia</taxon>
        <taxon>Gnathifera</taxon>
        <taxon>Rotifera</taxon>
        <taxon>Eurotatoria</taxon>
        <taxon>Monogononta</taxon>
        <taxon>Pseudotrocha</taxon>
        <taxon>Ploima</taxon>
        <taxon>Brachionidae</taxon>
        <taxon>Brachionus</taxon>
    </lineage>
</organism>
<evidence type="ECO:0000313" key="1">
    <source>
        <dbReference type="EMBL" id="RMZ98229.1"/>
    </source>
</evidence>
<comment type="caution">
    <text evidence="1">The sequence shown here is derived from an EMBL/GenBank/DDBJ whole genome shotgun (WGS) entry which is preliminary data.</text>
</comment>
<accession>A0A3M7PGQ8</accession>
<dbReference type="Proteomes" id="UP000276133">
    <property type="component" value="Unassembled WGS sequence"/>
</dbReference>
<proteinExistence type="predicted"/>
<name>A0A3M7PGQ8_BRAPC</name>
<reference evidence="1 2" key="1">
    <citation type="journal article" date="2018" name="Sci. Rep.">
        <title>Genomic signatures of local adaptation to the degree of environmental predictability in rotifers.</title>
        <authorList>
            <person name="Franch-Gras L."/>
            <person name="Hahn C."/>
            <person name="Garcia-Roger E.M."/>
            <person name="Carmona M.J."/>
            <person name="Serra M."/>
            <person name="Gomez A."/>
        </authorList>
    </citation>
    <scope>NUCLEOTIDE SEQUENCE [LARGE SCALE GENOMIC DNA]</scope>
    <source>
        <strain evidence="1">HYR1</strain>
    </source>
</reference>
<dbReference type="EMBL" id="REGN01010900">
    <property type="protein sequence ID" value="RMZ98229.1"/>
    <property type="molecule type" value="Genomic_DNA"/>
</dbReference>